<reference evidence="2 3" key="1">
    <citation type="submission" date="2013-12" db="EMBL/GenBank/DDBJ databases">
        <authorList>
            <person name="Cubeta M."/>
            <person name="Pakala S."/>
            <person name="Fedorova N."/>
            <person name="Thomas E."/>
            <person name="Dean R."/>
            <person name="Jabaji S."/>
            <person name="Neate S."/>
            <person name="Toda T."/>
            <person name="Tavantzis S."/>
            <person name="Vilgalys R."/>
            <person name="Bharathan N."/>
            <person name="Pakala S."/>
            <person name="Losada L.S."/>
            <person name="Zafar N."/>
            <person name="Nierman W."/>
        </authorList>
    </citation>
    <scope>NUCLEOTIDE SEQUENCE [LARGE SCALE GENOMIC DNA]</scope>
    <source>
        <strain evidence="2 3">123E</strain>
    </source>
</reference>
<keyword evidence="3" id="KW-1185">Reference proteome</keyword>
<evidence type="ECO:0000313" key="3">
    <source>
        <dbReference type="Proteomes" id="UP000027456"/>
    </source>
</evidence>
<feature type="transmembrane region" description="Helical" evidence="1">
    <location>
        <begin position="40"/>
        <end position="62"/>
    </location>
</feature>
<dbReference type="Proteomes" id="UP000027456">
    <property type="component" value="Unassembled WGS sequence"/>
</dbReference>
<accession>A0A074S9G3</accession>
<keyword evidence="1 2" id="KW-0812">Transmembrane</keyword>
<keyword evidence="1" id="KW-1133">Transmembrane helix</keyword>
<protein>
    <submittedName>
        <fullName evidence="2">Putative transmembrane protein</fullName>
    </submittedName>
</protein>
<evidence type="ECO:0000256" key="1">
    <source>
        <dbReference type="SAM" id="Phobius"/>
    </source>
</evidence>
<feature type="transmembrane region" description="Helical" evidence="1">
    <location>
        <begin position="12"/>
        <end position="34"/>
    </location>
</feature>
<sequence length="146" mass="16501">MKMNKLKTELTGILDFCIFTASIGLASVVSLPALSSTHPILFLGFICNALCAGNRLFSYFLWHTVYFFVCRADSSCYYRHHFPSPIPLLVSRLCSSFWIRLPTPLPCFSHYLMPCSHTCRVRSSVVISHPEPCFPIASLITFLCLE</sequence>
<dbReference type="AlphaFoldDB" id="A0A074S9G3"/>
<keyword evidence="1" id="KW-0472">Membrane</keyword>
<name>A0A074S9G3_9AGAM</name>
<comment type="caution">
    <text evidence="2">The sequence shown here is derived from an EMBL/GenBank/DDBJ whole genome shotgun (WGS) entry which is preliminary data.</text>
</comment>
<gene>
    <name evidence="2" type="ORF">V565_020260</name>
</gene>
<evidence type="ECO:0000313" key="2">
    <source>
        <dbReference type="EMBL" id="KEP54220.1"/>
    </source>
</evidence>
<organism evidence="2 3">
    <name type="scientific">Rhizoctonia solani 123E</name>
    <dbReference type="NCBI Taxonomy" id="1423351"/>
    <lineage>
        <taxon>Eukaryota</taxon>
        <taxon>Fungi</taxon>
        <taxon>Dikarya</taxon>
        <taxon>Basidiomycota</taxon>
        <taxon>Agaricomycotina</taxon>
        <taxon>Agaricomycetes</taxon>
        <taxon>Cantharellales</taxon>
        <taxon>Ceratobasidiaceae</taxon>
        <taxon>Rhizoctonia</taxon>
    </lineage>
</organism>
<dbReference type="EMBL" id="AZST01000034">
    <property type="protein sequence ID" value="KEP54220.1"/>
    <property type="molecule type" value="Genomic_DNA"/>
</dbReference>
<proteinExistence type="predicted"/>
<dbReference type="HOGENOM" id="CLU_1778516_0_0_1"/>